<evidence type="ECO:0000313" key="3">
    <source>
        <dbReference type="Proteomes" id="UP000235670"/>
    </source>
</evidence>
<feature type="transmembrane region" description="Helical" evidence="1">
    <location>
        <begin position="12"/>
        <end position="33"/>
    </location>
</feature>
<sequence length="140" mass="16371">MNKSKLQFIREIVLLAILLPFLCLNYFYKYLIYLKSKGYDSVLLKMIDNINMHTVSIALGILMFAVLIFGLPTLAFFLGYKRKVISYETFDKINLLMLKLGILTFILVFFSIALNESQFSFFTTFIAFFALIRPFIFKIK</sequence>
<evidence type="ECO:0000256" key="1">
    <source>
        <dbReference type="SAM" id="Phobius"/>
    </source>
</evidence>
<organism evidence="2 3">
    <name type="scientific">Gemella sanguinis</name>
    <dbReference type="NCBI Taxonomy" id="84135"/>
    <lineage>
        <taxon>Bacteria</taxon>
        <taxon>Bacillati</taxon>
        <taxon>Bacillota</taxon>
        <taxon>Bacilli</taxon>
        <taxon>Bacillales</taxon>
        <taxon>Gemellaceae</taxon>
        <taxon>Gemella</taxon>
    </lineage>
</organism>
<dbReference type="AlphaFoldDB" id="A0A2N6SEL3"/>
<gene>
    <name evidence="2" type="ORF">CJ218_05805</name>
</gene>
<feature type="transmembrane region" description="Helical" evidence="1">
    <location>
        <begin position="119"/>
        <end position="136"/>
    </location>
</feature>
<dbReference type="EMBL" id="PNGT01000005">
    <property type="protein sequence ID" value="PMC52350.1"/>
    <property type="molecule type" value="Genomic_DNA"/>
</dbReference>
<keyword evidence="1" id="KW-1133">Transmembrane helix</keyword>
<keyword evidence="1" id="KW-0812">Transmembrane</keyword>
<dbReference type="RefSeq" id="WP_102189939.1">
    <property type="nucleotide sequence ID" value="NZ_PNGT01000005.1"/>
</dbReference>
<feature type="transmembrane region" description="Helical" evidence="1">
    <location>
        <begin position="92"/>
        <end position="113"/>
    </location>
</feature>
<name>A0A2N6SEL3_9BACL</name>
<protein>
    <submittedName>
        <fullName evidence="2">Uncharacterized protein</fullName>
    </submittedName>
</protein>
<dbReference type="Proteomes" id="UP000235670">
    <property type="component" value="Unassembled WGS sequence"/>
</dbReference>
<proteinExistence type="predicted"/>
<accession>A0A2N6SEL3</accession>
<evidence type="ECO:0000313" key="2">
    <source>
        <dbReference type="EMBL" id="PMC52350.1"/>
    </source>
</evidence>
<feature type="transmembrane region" description="Helical" evidence="1">
    <location>
        <begin position="53"/>
        <end position="80"/>
    </location>
</feature>
<keyword evidence="1" id="KW-0472">Membrane</keyword>
<reference evidence="2 3" key="1">
    <citation type="submission" date="2017-09" db="EMBL/GenBank/DDBJ databases">
        <title>Bacterial strain isolated from the female urinary microbiota.</title>
        <authorList>
            <person name="Thomas-White K."/>
            <person name="Kumar N."/>
            <person name="Forster S."/>
            <person name="Putonti C."/>
            <person name="Lawley T."/>
            <person name="Wolfe A.J."/>
        </authorList>
    </citation>
    <scope>NUCLEOTIDE SEQUENCE [LARGE SCALE GENOMIC DNA]</scope>
    <source>
        <strain evidence="2 3">UMB0186</strain>
    </source>
</reference>
<comment type="caution">
    <text evidence="2">The sequence shown here is derived from an EMBL/GenBank/DDBJ whole genome shotgun (WGS) entry which is preliminary data.</text>
</comment>